<dbReference type="EMBL" id="SFBE01000222">
    <property type="protein sequence ID" value="TRU49003.1"/>
    <property type="molecule type" value="Genomic_DNA"/>
</dbReference>
<reference evidence="6 7" key="1">
    <citation type="submission" date="2019-01" db="EMBL/GenBank/DDBJ databases">
        <title>Coherence of Microcystis species and biogeography revealed through population genomics.</title>
        <authorList>
            <person name="Perez-Carrascal O.M."/>
            <person name="Terrat Y."/>
            <person name="Giani A."/>
            <person name="Fortin N."/>
            <person name="Tromas N."/>
            <person name="Shapiro B.J."/>
        </authorList>
    </citation>
    <scope>NUCLEOTIDE SEQUENCE [LARGE SCALE GENOMIC DNA]</scope>
    <source>
        <strain evidence="6">Ma_QC_Ch_20071001_S25D</strain>
    </source>
</reference>
<comment type="function">
    <text evidence="1">Involved in DNA recombination.</text>
</comment>
<evidence type="ECO:0000313" key="7">
    <source>
        <dbReference type="Proteomes" id="UP000316958"/>
    </source>
</evidence>
<evidence type="ECO:0000256" key="4">
    <source>
        <dbReference type="ARBA" id="ARBA00023172"/>
    </source>
</evidence>
<comment type="similarity">
    <text evidence="2">Belongs to the RmuC family.</text>
</comment>
<accession>A0A552FQJ5</accession>
<evidence type="ECO:0000256" key="2">
    <source>
        <dbReference type="ARBA" id="ARBA00009840"/>
    </source>
</evidence>
<dbReference type="InterPro" id="IPR003798">
    <property type="entry name" value="DNA_recombination_RmuC"/>
</dbReference>
<sequence length="563" mass="63503">MDTLLGVLLGLVVGAGSGWSLGSSRSKSSVEKTIRDLENRVKGAVANLDATQKQATIFQQENNTLKSQQDKLYSERINVEGVLKALESQLTSTQEQANALNSQVFSLTQKNEKSVGESSRLENELVLAKERLEEAQKKIQDLQKEIATLNTQSQKLTTENNSLKISLGTSESEKNIKQEAVKYLEDQLTQLKSENKQELQLLKQQNQHIVAGLKQQMSETFKVLASEVLKEESKEFKSKAEEDLTHRQRSIEITLKPVQDNLIKLEKEIQELEKERTGSYRELKSQVESLIQLEKDLRQETGNLVKALRQPIGRGQWGEVILEKVLQLSGMVENIHYMKQVSSTSSDGTIRPDVVVNLPNGKNIVIDSKAVMSAYLDALELKDDTEIENAYKNHASQLKARVNDLSKKEYFAQFQASPEFVILFLPAESLFSYALQFDKELLEYASLKNVILATPTTLIGLLRAVYYGWKQDEIARNAKEIGQSANEIYDRLAKMIEHFNNLGKSIRKSGEMFDKTAGSFNGMLRPSLNRLKAKIGKQQDENLEIDQVDIVTKNFCTLDDVQD</sequence>
<keyword evidence="4" id="KW-0233">DNA recombination</keyword>
<dbReference type="AlphaFoldDB" id="A0A552FQJ5"/>
<dbReference type="PANTHER" id="PTHR30563:SF0">
    <property type="entry name" value="DNA RECOMBINATION PROTEIN RMUC"/>
    <property type="match status" value="1"/>
</dbReference>
<dbReference type="GO" id="GO:0006310">
    <property type="term" value="P:DNA recombination"/>
    <property type="evidence" value="ECO:0007669"/>
    <property type="project" value="UniProtKB-KW"/>
</dbReference>
<protein>
    <submittedName>
        <fullName evidence="6">DNA recombination protein RmuC</fullName>
    </submittedName>
</protein>
<evidence type="ECO:0000256" key="5">
    <source>
        <dbReference type="SAM" id="Coils"/>
    </source>
</evidence>
<proteinExistence type="inferred from homology"/>
<evidence type="ECO:0000256" key="1">
    <source>
        <dbReference type="ARBA" id="ARBA00003416"/>
    </source>
</evidence>
<dbReference type="Gene3D" id="1.10.287.1490">
    <property type="match status" value="1"/>
</dbReference>
<dbReference type="PANTHER" id="PTHR30563">
    <property type="entry name" value="DNA RECOMBINATION PROTEIN RMUC"/>
    <property type="match status" value="1"/>
</dbReference>
<feature type="coiled-coil region" evidence="5">
    <location>
        <begin position="255"/>
        <end position="310"/>
    </location>
</feature>
<dbReference type="Proteomes" id="UP000316958">
    <property type="component" value="Unassembled WGS sequence"/>
</dbReference>
<dbReference type="Pfam" id="PF02646">
    <property type="entry name" value="RmuC"/>
    <property type="match status" value="1"/>
</dbReference>
<organism evidence="6 7">
    <name type="scientific">Microcystis aeruginosa Ma_QC_Ch_20071001_S25D</name>
    <dbReference type="NCBI Taxonomy" id="2486250"/>
    <lineage>
        <taxon>Bacteria</taxon>
        <taxon>Bacillati</taxon>
        <taxon>Cyanobacteriota</taxon>
        <taxon>Cyanophyceae</taxon>
        <taxon>Oscillatoriophycideae</taxon>
        <taxon>Chroococcales</taxon>
        <taxon>Microcystaceae</taxon>
        <taxon>Microcystis</taxon>
    </lineage>
</organism>
<comment type="caution">
    <text evidence="6">The sequence shown here is derived from an EMBL/GenBank/DDBJ whole genome shotgun (WGS) entry which is preliminary data.</text>
</comment>
<evidence type="ECO:0000313" key="6">
    <source>
        <dbReference type="EMBL" id="TRU49003.1"/>
    </source>
</evidence>
<evidence type="ECO:0000256" key="3">
    <source>
        <dbReference type="ARBA" id="ARBA00023054"/>
    </source>
</evidence>
<feature type="coiled-coil region" evidence="5">
    <location>
        <begin position="27"/>
        <end position="208"/>
    </location>
</feature>
<gene>
    <name evidence="6" type="ORF">EWV57_13315</name>
</gene>
<keyword evidence="3 5" id="KW-0175">Coiled coil</keyword>
<name>A0A552FQJ5_MICAE</name>